<reference evidence="2" key="1">
    <citation type="journal article" date="2015" name="Nature">
        <title>Complex archaea that bridge the gap between prokaryotes and eukaryotes.</title>
        <authorList>
            <person name="Spang A."/>
            <person name="Saw J.H."/>
            <person name="Jorgensen S.L."/>
            <person name="Zaremba-Niedzwiedzka K."/>
            <person name="Martijn J."/>
            <person name="Lind A.E."/>
            <person name="van Eijk R."/>
            <person name="Schleper C."/>
            <person name="Guy L."/>
            <person name="Ettema T.J."/>
        </authorList>
    </citation>
    <scope>NUCLEOTIDE SEQUENCE</scope>
</reference>
<organism evidence="2">
    <name type="scientific">marine sediment metagenome</name>
    <dbReference type="NCBI Taxonomy" id="412755"/>
    <lineage>
        <taxon>unclassified sequences</taxon>
        <taxon>metagenomes</taxon>
        <taxon>ecological metagenomes</taxon>
    </lineage>
</organism>
<gene>
    <name evidence="2" type="ORF">LCGC14_1092560</name>
</gene>
<protein>
    <submittedName>
        <fullName evidence="2">Uncharacterized protein</fullName>
    </submittedName>
</protein>
<comment type="caution">
    <text evidence="2">The sequence shown here is derived from an EMBL/GenBank/DDBJ whole genome shotgun (WGS) entry which is preliminary data.</text>
</comment>
<dbReference type="EMBL" id="LAZR01004864">
    <property type="protein sequence ID" value="KKN04916.1"/>
    <property type="molecule type" value="Genomic_DNA"/>
</dbReference>
<evidence type="ECO:0000256" key="1">
    <source>
        <dbReference type="SAM" id="Phobius"/>
    </source>
</evidence>
<keyword evidence="1" id="KW-0472">Membrane</keyword>
<proteinExistence type="predicted"/>
<name>A0A0F9PV25_9ZZZZ</name>
<keyword evidence="1" id="KW-1133">Transmembrane helix</keyword>
<accession>A0A0F9PV25</accession>
<keyword evidence="1" id="KW-0812">Transmembrane</keyword>
<evidence type="ECO:0000313" key="2">
    <source>
        <dbReference type="EMBL" id="KKN04916.1"/>
    </source>
</evidence>
<dbReference type="AlphaFoldDB" id="A0A0F9PV25"/>
<feature type="transmembrane region" description="Helical" evidence="1">
    <location>
        <begin position="45"/>
        <end position="64"/>
    </location>
</feature>
<sequence length="181" mass="21743">MDYIKFKDRFKGRELWRSFNNTLIIGIYSVLIFCFIIFPQYLDRVLLGLAIIIPSYAAFFSYHLREMEREKKGDEVIGDWIEHDHGQGEKYYLPVEDIQPYHRLAEDDIIAVDEYIKMITEQAKQQIKIEVGDKPITPLLTYEEFKKKEQEELERFEKEFEAKKPKEVKKIELKQEEIEVN</sequence>
<feature type="transmembrane region" description="Helical" evidence="1">
    <location>
        <begin position="21"/>
        <end position="39"/>
    </location>
</feature>